<dbReference type="EMBL" id="AZFC01000015">
    <property type="protein sequence ID" value="KRL48638.1"/>
    <property type="molecule type" value="Genomic_DNA"/>
</dbReference>
<dbReference type="PANTHER" id="PTHR43656:SF2">
    <property type="entry name" value="BINDING OXIDOREDUCTASE, PUTATIVE (AFU_ORTHOLOGUE AFUA_2G08260)-RELATED"/>
    <property type="match status" value="1"/>
</dbReference>
<protein>
    <submittedName>
        <fullName evidence="4">NADH flavin oxidoreductase</fullName>
    </submittedName>
</protein>
<dbReference type="InterPro" id="IPR051799">
    <property type="entry name" value="NADH_flavin_oxidoreductase"/>
</dbReference>
<dbReference type="SUPFAM" id="SSF51395">
    <property type="entry name" value="FMN-linked oxidoreductases"/>
    <property type="match status" value="1"/>
</dbReference>
<dbReference type="Gene3D" id="3.20.20.70">
    <property type="entry name" value="Aldolase class I"/>
    <property type="match status" value="1"/>
</dbReference>
<reference evidence="4 5" key="1">
    <citation type="journal article" date="2015" name="Genome Announc.">
        <title>Expanding the biotechnology potential of lactobacilli through comparative genomics of 213 strains and associated genera.</title>
        <authorList>
            <person name="Sun Z."/>
            <person name="Harris H.M."/>
            <person name="McCann A."/>
            <person name="Guo C."/>
            <person name="Argimon S."/>
            <person name="Zhang W."/>
            <person name="Yang X."/>
            <person name="Jeffery I.B."/>
            <person name="Cooney J.C."/>
            <person name="Kagawa T.F."/>
            <person name="Liu W."/>
            <person name="Song Y."/>
            <person name="Salvetti E."/>
            <person name="Wrobel A."/>
            <person name="Rasinkangas P."/>
            <person name="Parkhill J."/>
            <person name="Rea M.C."/>
            <person name="O'Sullivan O."/>
            <person name="Ritari J."/>
            <person name="Douillard F.P."/>
            <person name="Paul Ross R."/>
            <person name="Yang R."/>
            <person name="Briner A.E."/>
            <person name="Felis G.E."/>
            <person name="de Vos W.M."/>
            <person name="Barrangou R."/>
            <person name="Klaenhammer T.R."/>
            <person name="Caufield P.W."/>
            <person name="Cui Y."/>
            <person name="Zhang H."/>
            <person name="O'Toole P.W."/>
        </authorList>
    </citation>
    <scope>NUCLEOTIDE SEQUENCE [LARGE SCALE GENOMIC DNA]</scope>
    <source>
        <strain evidence="4 5">DSM 15429</strain>
    </source>
</reference>
<dbReference type="Proteomes" id="UP000051835">
    <property type="component" value="Unassembled WGS sequence"/>
</dbReference>
<comment type="caution">
    <text evidence="4">The sequence shown here is derived from an EMBL/GenBank/DDBJ whole genome shotgun (WGS) entry which is preliminary data.</text>
</comment>
<proteinExistence type="predicted"/>
<feature type="domain" description="NADH:flavin oxidoreductase/NADH oxidase N-terminal" evidence="3">
    <location>
        <begin position="16"/>
        <end position="343"/>
    </location>
</feature>
<dbReference type="AlphaFoldDB" id="A0A0R1QX55"/>
<keyword evidence="2" id="KW-0560">Oxidoreductase</keyword>
<sequence length="405" mass="44401">MYPTYRRPNKMSYQFMEPFTFKNGVTLKNRMVMAPTTTMSSFYDGQVTNDEIAFYGARAGGVGMIVGEVANVIASGKGFEGELSIASDDDIAGLSRLASAMKANGTKAVLQIFHAGRKSNDRILRGQQPVSASAVKAVFPEDSQEPRALTAAEIDEIIAAFGDATRRAIAAGFDGVELHGANTYLLQQFFSPNSNRRTDKWGGDRDARMGFAKAVIASTQAAIDQFADRPFLLGYRLSPEEIETPGIRLDDSLAFVDMLGESPVDYLHVSMGSAHRTSLNDKSDHMPILTQIKDRLAGRKPLIGVGSVETPQDAEDVLALGTDLVAMGREMIREPQWVEKVLDHDEASLRYQLSPSEMDELRIPRAMQAYLKGAFYSVMHFTTDPNTAADYQNAAAPMEGFEKKM</sequence>
<accession>A0A0R1QX55</accession>
<evidence type="ECO:0000313" key="4">
    <source>
        <dbReference type="EMBL" id="KRL48638.1"/>
    </source>
</evidence>
<organism evidence="4 5">
    <name type="scientific">Levilactobacillus spicheri DSM 15429</name>
    <dbReference type="NCBI Taxonomy" id="1423805"/>
    <lineage>
        <taxon>Bacteria</taxon>
        <taxon>Bacillati</taxon>
        <taxon>Bacillota</taxon>
        <taxon>Bacilli</taxon>
        <taxon>Lactobacillales</taxon>
        <taxon>Lactobacillaceae</taxon>
        <taxon>Levilactobacillus</taxon>
    </lineage>
</organism>
<gene>
    <name evidence="4" type="ORF">FD37_GL001098</name>
</gene>
<dbReference type="GO" id="GO:0010181">
    <property type="term" value="F:FMN binding"/>
    <property type="evidence" value="ECO:0007669"/>
    <property type="project" value="InterPro"/>
</dbReference>
<dbReference type="InterPro" id="IPR001155">
    <property type="entry name" value="OxRdtase_FMN_N"/>
</dbReference>
<dbReference type="GO" id="GO:0016491">
    <property type="term" value="F:oxidoreductase activity"/>
    <property type="evidence" value="ECO:0007669"/>
    <property type="project" value="UniProtKB-KW"/>
</dbReference>
<dbReference type="CDD" id="cd04735">
    <property type="entry name" value="OYE_like_4_FMN"/>
    <property type="match status" value="1"/>
</dbReference>
<dbReference type="PATRIC" id="fig|1423805.4.peg.1127"/>
<dbReference type="Pfam" id="PF00724">
    <property type="entry name" value="Oxidored_FMN"/>
    <property type="match status" value="1"/>
</dbReference>
<evidence type="ECO:0000259" key="3">
    <source>
        <dbReference type="Pfam" id="PF00724"/>
    </source>
</evidence>
<dbReference type="InterPro" id="IPR013785">
    <property type="entry name" value="Aldolase_TIM"/>
</dbReference>
<keyword evidence="1" id="KW-0285">Flavoprotein</keyword>
<evidence type="ECO:0000313" key="5">
    <source>
        <dbReference type="Proteomes" id="UP000051835"/>
    </source>
</evidence>
<evidence type="ECO:0000256" key="1">
    <source>
        <dbReference type="ARBA" id="ARBA00022630"/>
    </source>
</evidence>
<evidence type="ECO:0000256" key="2">
    <source>
        <dbReference type="ARBA" id="ARBA00023002"/>
    </source>
</evidence>
<dbReference type="PANTHER" id="PTHR43656">
    <property type="entry name" value="BINDING OXIDOREDUCTASE, PUTATIVE (AFU_ORTHOLOGUE AFUA_2G08260)-RELATED"/>
    <property type="match status" value="1"/>
</dbReference>
<name>A0A0R1QX55_9LACO</name>